<organism evidence="2 3">
    <name type="scientific">Paractinoplanes aksuensis</name>
    <dbReference type="NCBI Taxonomy" id="2939490"/>
    <lineage>
        <taxon>Bacteria</taxon>
        <taxon>Bacillati</taxon>
        <taxon>Actinomycetota</taxon>
        <taxon>Actinomycetes</taxon>
        <taxon>Micromonosporales</taxon>
        <taxon>Micromonosporaceae</taxon>
        <taxon>Paractinoplanes</taxon>
    </lineage>
</organism>
<protein>
    <submittedName>
        <fullName evidence="2">MazG-like family protein</fullName>
    </submittedName>
</protein>
<accession>A0ABT1DQR4</accession>
<evidence type="ECO:0000256" key="1">
    <source>
        <dbReference type="SAM" id="MobiDB-lite"/>
    </source>
</evidence>
<feature type="region of interest" description="Disordered" evidence="1">
    <location>
        <begin position="110"/>
        <end position="133"/>
    </location>
</feature>
<dbReference type="Proteomes" id="UP001523369">
    <property type="component" value="Unassembled WGS sequence"/>
</dbReference>
<comment type="caution">
    <text evidence="2">The sequence shown here is derived from an EMBL/GenBank/DDBJ whole genome shotgun (WGS) entry which is preliminary data.</text>
</comment>
<evidence type="ECO:0000313" key="3">
    <source>
        <dbReference type="Proteomes" id="UP001523369"/>
    </source>
</evidence>
<gene>
    <name evidence="2" type="ORF">M1L60_19745</name>
</gene>
<dbReference type="InterPro" id="IPR044548">
    <property type="entry name" value="AF0060_NTP-PPase_MazG-like"/>
</dbReference>
<sequence length="242" mass="26480">MNTQPIIRAAARIATQLDQRGNSDLAGLPETLCRALKVQEEAGEMAQAVIGVLGQNPRKGVTHTWDDVVAEAIDVVMSALVFAETVTREHLEYTLADRLAGRLEQLARRAAASGAPDLQPADNEPADDDGPDTRRAATLRWLLAMHTEHRLTLPMDFTGYDTGTLMLRLDDDQADEVHHWAALLGIPVTVREVRHSGRQYNRVKADSDYGSDVTGLGWHRVEITSCCDDQPIDDQAPLAVAA</sequence>
<dbReference type="CDD" id="cd11533">
    <property type="entry name" value="NTP-PPase_Af0060_like"/>
    <property type="match status" value="1"/>
</dbReference>
<keyword evidence="3" id="KW-1185">Reference proteome</keyword>
<name>A0ABT1DQR4_9ACTN</name>
<evidence type="ECO:0000313" key="2">
    <source>
        <dbReference type="EMBL" id="MCO8272833.1"/>
    </source>
</evidence>
<dbReference type="EMBL" id="JAMYJR010000021">
    <property type="protein sequence ID" value="MCO8272833.1"/>
    <property type="molecule type" value="Genomic_DNA"/>
</dbReference>
<dbReference type="RefSeq" id="WP_253238921.1">
    <property type="nucleotide sequence ID" value="NZ_JAMYJR010000021.1"/>
</dbReference>
<reference evidence="2 3" key="1">
    <citation type="submission" date="2022-06" db="EMBL/GenBank/DDBJ databases">
        <title>New Species of the Genus Actinoplanes, ActinopZanes ferrugineus.</title>
        <authorList>
            <person name="Ding P."/>
        </authorList>
    </citation>
    <scope>NUCLEOTIDE SEQUENCE [LARGE SCALE GENOMIC DNA]</scope>
    <source>
        <strain evidence="2 3">TRM88003</strain>
    </source>
</reference>
<proteinExistence type="predicted"/>